<accession>A0ABT1LHI8</accession>
<comment type="similarity">
    <text evidence="1">Belongs to the UPF0111 family.</text>
</comment>
<dbReference type="PANTHER" id="PTHR37298">
    <property type="entry name" value="UPF0111 PROTEIN YKAA"/>
    <property type="match status" value="1"/>
</dbReference>
<dbReference type="InterPro" id="IPR018445">
    <property type="entry name" value="Put_Phosphate_transp_reg"/>
</dbReference>
<name>A0ABT1LHI8_9HYPH</name>
<evidence type="ECO:0000313" key="3">
    <source>
        <dbReference type="Proteomes" id="UP001205890"/>
    </source>
</evidence>
<evidence type="ECO:0000256" key="1">
    <source>
        <dbReference type="ARBA" id="ARBA00008591"/>
    </source>
</evidence>
<gene>
    <name evidence="2" type="ORF">NK718_20555</name>
</gene>
<dbReference type="PANTHER" id="PTHR37298:SF1">
    <property type="entry name" value="UPF0111 PROTEIN YKAA"/>
    <property type="match status" value="1"/>
</dbReference>
<dbReference type="SUPFAM" id="SSF109755">
    <property type="entry name" value="PhoU-like"/>
    <property type="match status" value="1"/>
</dbReference>
<protein>
    <submittedName>
        <fullName evidence="2">DUF47 domain-containing protein</fullName>
    </submittedName>
</protein>
<dbReference type="Proteomes" id="UP001205890">
    <property type="component" value="Unassembled WGS sequence"/>
</dbReference>
<dbReference type="InterPro" id="IPR038078">
    <property type="entry name" value="PhoU-like_sf"/>
</dbReference>
<dbReference type="EMBL" id="JANCLU010000030">
    <property type="protein sequence ID" value="MCP8940924.1"/>
    <property type="molecule type" value="Genomic_DNA"/>
</dbReference>
<dbReference type="Pfam" id="PF01865">
    <property type="entry name" value="PhoU_div"/>
    <property type="match status" value="1"/>
</dbReference>
<sequence>MANWFRRLLPREDKFFDMFERHAQTLIAGSDALARLLEGGDDVPRWCKEIEKHEDAADHIASEVMVSVRRTFITPFDRGDIKDLIQSMDDAIDQMHQTAKAITLFDVRSFDPPMVEMAALAGEAARLTAEALPKMRNIGQNAGFIAAYAEKVTVLEGRADHLHDTGLRDLFVRHGKTDPMAFIVGTEIYSHLEKVVDRFEDIANEIHAIVIEHV</sequence>
<dbReference type="RefSeq" id="WP_254746228.1">
    <property type="nucleotide sequence ID" value="NZ_JANCLU010000030.1"/>
</dbReference>
<keyword evidence="3" id="KW-1185">Reference proteome</keyword>
<reference evidence="2 3" key="1">
    <citation type="submission" date="2022-07" db="EMBL/GenBank/DDBJ databases">
        <authorList>
            <person name="Li W.-J."/>
            <person name="Deng Q.-Q."/>
        </authorList>
    </citation>
    <scope>NUCLEOTIDE SEQUENCE [LARGE SCALE GENOMIC DNA]</scope>
    <source>
        <strain evidence="2 3">SYSU M60028</strain>
    </source>
</reference>
<proteinExistence type="inferred from homology"/>
<evidence type="ECO:0000313" key="2">
    <source>
        <dbReference type="EMBL" id="MCP8940924.1"/>
    </source>
</evidence>
<dbReference type="Gene3D" id="1.20.58.220">
    <property type="entry name" value="Phosphate transport system protein phou homolog 2, domain 2"/>
    <property type="match status" value="1"/>
</dbReference>
<comment type="caution">
    <text evidence="2">The sequence shown here is derived from an EMBL/GenBank/DDBJ whole genome shotgun (WGS) entry which is preliminary data.</text>
</comment>
<organism evidence="2 3">
    <name type="scientific">Alsobacter ponti</name>
    <dbReference type="NCBI Taxonomy" id="2962936"/>
    <lineage>
        <taxon>Bacteria</taxon>
        <taxon>Pseudomonadati</taxon>
        <taxon>Pseudomonadota</taxon>
        <taxon>Alphaproteobacteria</taxon>
        <taxon>Hyphomicrobiales</taxon>
        <taxon>Alsobacteraceae</taxon>
        <taxon>Alsobacter</taxon>
    </lineage>
</organism>
<dbReference type="InterPro" id="IPR052912">
    <property type="entry name" value="UPF0111_domain"/>
</dbReference>